<dbReference type="Pfam" id="PF13580">
    <property type="entry name" value="SIS_2"/>
    <property type="match status" value="1"/>
</dbReference>
<evidence type="ECO:0000313" key="2">
    <source>
        <dbReference type="EMBL" id="GAA4903615.1"/>
    </source>
</evidence>
<organism evidence="2 3">
    <name type="scientific">Mucilaginibacter defluvii</name>
    <dbReference type="NCBI Taxonomy" id="1196019"/>
    <lineage>
        <taxon>Bacteria</taxon>
        <taxon>Pseudomonadati</taxon>
        <taxon>Bacteroidota</taxon>
        <taxon>Sphingobacteriia</taxon>
        <taxon>Sphingobacteriales</taxon>
        <taxon>Sphingobacteriaceae</taxon>
        <taxon>Mucilaginibacter</taxon>
    </lineage>
</organism>
<dbReference type="InterPro" id="IPR001347">
    <property type="entry name" value="SIS_dom"/>
</dbReference>
<dbReference type="InterPro" id="IPR046348">
    <property type="entry name" value="SIS_dom_sf"/>
</dbReference>
<keyword evidence="3" id="KW-1185">Reference proteome</keyword>
<sequence length="198" mass="22129">MDRKNTVTEHLVSYKQKIVDLLDLIDPAELEQVITVFIDTFKNGKTVYVAGNGGSAATASHMQADFRFFVRYFSKFRPRILALTDNAPLMTAVGNDTDFNDIFVEQMRGVFGEGDTLVVISASGNSENLVRAVDFANEQGGNSISFIGFKGGKLKENSKYKIYTPNQDKDYGPIEDIHMIINHIIVNYLAKDEEFLSL</sequence>
<name>A0ABP9FJK2_9SPHI</name>
<feature type="domain" description="SIS" evidence="1">
    <location>
        <begin position="37"/>
        <end position="195"/>
    </location>
</feature>
<dbReference type="Gene3D" id="3.40.50.10490">
    <property type="entry name" value="Glucose-6-phosphate isomerase like protein, domain 1"/>
    <property type="match status" value="1"/>
</dbReference>
<evidence type="ECO:0000259" key="1">
    <source>
        <dbReference type="PROSITE" id="PS51464"/>
    </source>
</evidence>
<comment type="caution">
    <text evidence="2">The sequence shown here is derived from an EMBL/GenBank/DDBJ whole genome shotgun (WGS) entry which is preliminary data.</text>
</comment>
<proteinExistence type="predicted"/>
<dbReference type="InterPro" id="IPR050099">
    <property type="entry name" value="SIS_GmhA/DiaA_subfam"/>
</dbReference>
<dbReference type="InterPro" id="IPR035461">
    <property type="entry name" value="GmhA/DiaA"/>
</dbReference>
<dbReference type="RefSeq" id="WP_345329051.1">
    <property type="nucleotide sequence ID" value="NZ_BAABJI010000001.1"/>
</dbReference>
<dbReference type="Proteomes" id="UP001501436">
    <property type="component" value="Unassembled WGS sequence"/>
</dbReference>
<dbReference type="PROSITE" id="PS51464">
    <property type="entry name" value="SIS"/>
    <property type="match status" value="1"/>
</dbReference>
<dbReference type="SUPFAM" id="SSF53697">
    <property type="entry name" value="SIS domain"/>
    <property type="match status" value="1"/>
</dbReference>
<dbReference type="PANTHER" id="PTHR30390">
    <property type="entry name" value="SEDOHEPTULOSE 7-PHOSPHATE ISOMERASE / DNAA INITIATOR-ASSOCIATING FACTOR FOR REPLICATION INITIATION"/>
    <property type="match status" value="1"/>
</dbReference>
<reference evidence="3" key="1">
    <citation type="journal article" date="2019" name="Int. J. Syst. Evol. Microbiol.">
        <title>The Global Catalogue of Microorganisms (GCM) 10K type strain sequencing project: providing services to taxonomists for standard genome sequencing and annotation.</title>
        <authorList>
            <consortium name="The Broad Institute Genomics Platform"/>
            <consortium name="The Broad Institute Genome Sequencing Center for Infectious Disease"/>
            <person name="Wu L."/>
            <person name="Ma J."/>
        </authorList>
    </citation>
    <scope>NUCLEOTIDE SEQUENCE [LARGE SCALE GENOMIC DNA]</scope>
    <source>
        <strain evidence="3">JCM 18283</strain>
    </source>
</reference>
<protein>
    <submittedName>
        <fullName evidence="2">SIS domain-containing protein</fullName>
    </submittedName>
</protein>
<dbReference type="PANTHER" id="PTHR30390:SF8">
    <property type="entry name" value="SUGAR ISOMERASE (SIS)"/>
    <property type="match status" value="1"/>
</dbReference>
<dbReference type="CDD" id="cd05006">
    <property type="entry name" value="SIS_GmhA"/>
    <property type="match status" value="1"/>
</dbReference>
<accession>A0ABP9FJK2</accession>
<evidence type="ECO:0000313" key="3">
    <source>
        <dbReference type="Proteomes" id="UP001501436"/>
    </source>
</evidence>
<gene>
    <name evidence="2" type="ORF">GCM10023313_02700</name>
</gene>
<dbReference type="EMBL" id="BAABJI010000001">
    <property type="protein sequence ID" value="GAA4903615.1"/>
    <property type="molecule type" value="Genomic_DNA"/>
</dbReference>